<organism evidence="10 11">
    <name type="scientific">Desmophyllum pertusum</name>
    <dbReference type="NCBI Taxonomy" id="174260"/>
    <lineage>
        <taxon>Eukaryota</taxon>
        <taxon>Metazoa</taxon>
        <taxon>Cnidaria</taxon>
        <taxon>Anthozoa</taxon>
        <taxon>Hexacorallia</taxon>
        <taxon>Scleractinia</taxon>
        <taxon>Caryophylliina</taxon>
        <taxon>Caryophylliidae</taxon>
        <taxon>Desmophyllum</taxon>
    </lineage>
</organism>
<accession>A0A9X0CS63</accession>
<dbReference type="Pfam" id="PF07678">
    <property type="entry name" value="TED_complement"/>
    <property type="match status" value="1"/>
</dbReference>
<keyword evidence="5" id="KW-1015">Disulfide bond</keyword>
<comment type="similarity">
    <text evidence="1">Belongs to the protease inhibitor I39 (alpha-2-macroglobulin) family.</text>
</comment>
<proteinExistence type="inferred from homology"/>
<dbReference type="FunFam" id="1.50.10.20:FF:000001">
    <property type="entry name" value="CD109 isoform 1"/>
    <property type="match status" value="1"/>
</dbReference>
<reference evidence="10" key="1">
    <citation type="submission" date="2023-01" db="EMBL/GenBank/DDBJ databases">
        <title>Genome assembly of the deep-sea coral Lophelia pertusa.</title>
        <authorList>
            <person name="Herrera S."/>
            <person name="Cordes E."/>
        </authorList>
    </citation>
    <scope>NUCLEOTIDE SEQUENCE</scope>
    <source>
        <strain evidence="10">USNM1676648</strain>
        <tissue evidence="10">Polyp</tissue>
    </source>
</reference>
<keyword evidence="2" id="KW-0646">Protease inhibitor</keyword>
<dbReference type="Gene3D" id="1.50.10.20">
    <property type="match status" value="1"/>
</dbReference>
<keyword evidence="4" id="KW-0722">Serine protease inhibitor</keyword>
<evidence type="ECO:0000256" key="5">
    <source>
        <dbReference type="ARBA" id="ARBA00023157"/>
    </source>
</evidence>
<evidence type="ECO:0000259" key="9">
    <source>
        <dbReference type="SMART" id="SM01361"/>
    </source>
</evidence>
<dbReference type="SUPFAM" id="SSF81296">
    <property type="entry name" value="E set domains"/>
    <property type="match status" value="1"/>
</dbReference>
<dbReference type="Proteomes" id="UP001163046">
    <property type="component" value="Unassembled WGS sequence"/>
</dbReference>
<dbReference type="InterPro" id="IPR013783">
    <property type="entry name" value="Ig-like_fold"/>
</dbReference>
<dbReference type="SUPFAM" id="SSF48239">
    <property type="entry name" value="Terpenoid cyclases/Protein prenyltransferases"/>
    <property type="match status" value="1"/>
</dbReference>
<evidence type="ECO:0000259" key="8">
    <source>
        <dbReference type="SMART" id="SM01360"/>
    </source>
</evidence>
<feature type="domain" description="Alpha-macroglobulin receptor-binding" evidence="9">
    <location>
        <begin position="718"/>
        <end position="805"/>
    </location>
</feature>
<keyword evidence="6" id="KW-0325">Glycoprotein</keyword>
<evidence type="ECO:0000313" key="10">
    <source>
        <dbReference type="EMBL" id="KAJ7371504.1"/>
    </source>
</evidence>
<evidence type="ECO:0000256" key="7">
    <source>
        <dbReference type="SAM" id="MobiDB-lite"/>
    </source>
</evidence>
<evidence type="ECO:0000256" key="6">
    <source>
        <dbReference type="ARBA" id="ARBA00023180"/>
    </source>
</evidence>
<dbReference type="InterPro" id="IPR050473">
    <property type="entry name" value="A2M/Complement_sys"/>
</dbReference>
<evidence type="ECO:0000313" key="11">
    <source>
        <dbReference type="Proteomes" id="UP001163046"/>
    </source>
</evidence>
<dbReference type="Pfam" id="PF07677">
    <property type="entry name" value="A2M_recep"/>
    <property type="match status" value="1"/>
</dbReference>
<protein>
    <submittedName>
        <fullName evidence="10">Endopeptidase inhibitor</fullName>
    </submittedName>
</protein>
<dbReference type="Gene3D" id="2.60.120.1540">
    <property type="match status" value="1"/>
</dbReference>
<comment type="caution">
    <text evidence="10">The sequence shown here is derived from an EMBL/GenBank/DDBJ whole genome shotgun (WGS) entry which is preliminary data.</text>
</comment>
<gene>
    <name evidence="10" type="primary">A2ML1_2</name>
    <name evidence="10" type="ORF">OS493_024843</name>
</gene>
<dbReference type="InterPro" id="IPR041813">
    <property type="entry name" value="A2M_TED"/>
</dbReference>
<dbReference type="SUPFAM" id="SSF49410">
    <property type="entry name" value="Alpha-macroglobulin receptor domain"/>
    <property type="match status" value="1"/>
</dbReference>
<name>A0A9X0CS63_9CNID</name>
<dbReference type="PANTHER" id="PTHR11412">
    <property type="entry name" value="MACROGLOBULIN / COMPLEMENT"/>
    <property type="match status" value="1"/>
</dbReference>
<dbReference type="InterPro" id="IPR047565">
    <property type="entry name" value="Alpha-macroglob_thiol-ester_cl"/>
</dbReference>
<feature type="region of interest" description="Disordered" evidence="7">
    <location>
        <begin position="42"/>
        <end position="63"/>
    </location>
</feature>
<dbReference type="AlphaFoldDB" id="A0A9X0CS63"/>
<dbReference type="Gene3D" id="2.60.40.690">
    <property type="entry name" value="Alpha-macroglobulin, receptor-binding domain"/>
    <property type="match status" value="1"/>
</dbReference>
<dbReference type="GO" id="GO:0005615">
    <property type="term" value="C:extracellular space"/>
    <property type="evidence" value="ECO:0007669"/>
    <property type="project" value="InterPro"/>
</dbReference>
<dbReference type="InterPro" id="IPR019742">
    <property type="entry name" value="MacrogloblnA2_CS"/>
</dbReference>
<dbReference type="GO" id="GO:0004867">
    <property type="term" value="F:serine-type endopeptidase inhibitor activity"/>
    <property type="evidence" value="ECO:0007669"/>
    <property type="project" value="UniProtKB-KW"/>
</dbReference>
<dbReference type="InterPro" id="IPR001599">
    <property type="entry name" value="Macroglobln_a2"/>
</dbReference>
<dbReference type="InterPro" id="IPR008930">
    <property type="entry name" value="Terpenoid_cyclase/PrenylTrfase"/>
</dbReference>
<dbReference type="Pfam" id="PF00207">
    <property type="entry name" value="A2M"/>
    <property type="match status" value="1"/>
</dbReference>
<feature type="domain" description="Alpha-2-macroglobulin" evidence="8">
    <location>
        <begin position="78"/>
        <end position="169"/>
    </location>
</feature>
<dbReference type="SMART" id="SM01361">
    <property type="entry name" value="A2M_recep"/>
    <property type="match status" value="1"/>
</dbReference>
<dbReference type="InterPro" id="IPR036595">
    <property type="entry name" value="A-macroglobulin_rcpt-bd_sf"/>
</dbReference>
<dbReference type="Gene3D" id="2.60.40.10">
    <property type="entry name" value="Immunoglobulins"/>
    <property type="match status" value="1"/>
</dbReference>
<evidence type="ECO:0000256" key="1">
    <source>
        <dbReference type="ARBA" id="ARBA00010952"/>
    </source>
</evidence>
<dbReference type="InterPro" id="IPR011626">
    <property type="entry name" value="Alpha-macroglobulin_TED"/>
</dbReference>
<dbReference type="InterPro" id="IPR014756">
    <property type="entry name" value="Ig_E-set"/>
</dbReference>
<keyword evidence="11" id="KW-1185">Reference proteome</keyword>
<dbReference type="InterPro" id="IPR009048">
    <property type="entry name" value="A-macroglobulin_rcpt-bd"/>
</dbReference>
<dbReference type="Gene3D" id="2.20.130.20">
    <property type="match status" value="1"/>
</dbReference>
<dbReference type="EMBL" id="MU826845">
    <property type="protein sequence ID" value="KAJ7371504.1"/>
    <property type="molecule type" value="Genomic_DNA"/>
</dbReference>
<sequence length="822" mass="91301">MLGQLGPNVIYMWHSLFITFSAYLMSGGGGVRFSVAANLDGGPAGPPAPDGRGRINQKTKNQEPKKKSVYVRKEFPETWLWTEEVVNKVTGKTVIEAKVPDTITSWIASAFAMSDVAGLGVSKPASLKVFQPFFVSLTLPYSVIRGEEVSIITTVFNYESKCLTIRMNLQDSLYYKILSNTSRTVCVCSNEAMSVRFNIVPKKLGEIPLTVVAKDVDSSVCDEGVEQMALGVSDAVTRKLLVEPEGVRQEYTYNSFVCLKDNESQFNDTMVISLPKDVVTGSVYAVVSTVGDLMGPTLNVGNLLRLPYGCGEQNMINFAPGIYIMQYLFTVGQLTTSIENKAKNIMTTGYQRELSYKRTDGSYSAFGNSDSEGNMWLTAFVLRSFAQARPFIFVDPDELKQTSDWITKKQHPNGCFPAVGRLFNKAMKGGVSTEATLTAFVAVSLMESGMLPQDKVIQGALDCLRDASSSLNDSYSFALFSYTFALAKDQYASDLFHTLQGRAIREDGLVHWEKEKETKPTPRRYWWNMYYRAPAADIEMTAYALMTHVLLGETDATLIGQAMPIVKWLTKQRNALGGFSSTQDTCVALQALSKYAKEVYSANIDLAVQFGKKNSTFSHTFSVTDVNRLVSQRAQVPSSILPIKELPVKVEGHGCALMQADVSYNIPDVKDEPAFDLKVRLNPSQDVMGPILTTETGELLCLPLDFFVDAKWLREDTSNMAVIDVKLVSGYEVDEDSLDRLMNKPKLGLKRYEMEGQHVILYFDEIDKVSFSFKIYQSTMVKKTKPASVTVYDYYETDLSATKMYTITEDMCGVDPIGVDLP</sequence>
<keyword evidence="3" id="KW-0732">Signal</keyword>
<dbReference type="SMART" id="SM01419">
    <property type="entry name" value="Thiol-ester_cl"/>
    <property type="match status" value="1"/>
</dbReference>
<evidence type="ECO:0000256" key="2">
    <source>
        <dbReference type="ARBA" id="ARBA00022690"/>
    </source>
</evidence>
<dbReference type="SMART" id="SM01360">
    <property type="entry name" value="A2M"/>
    <property type="match status" value="1"/>
</dbReference>
<dbReference type="OrthoDB" id="9998011at2759"/>
<dbReference type="PROSITE" id="PS00477">
    <property type="entry name" value="ALPHA_2_MACROGLOBULIN"/>
    <property type="match status" value="1"/>
</dbReference>
<evidence type="ECO:0000256" key="4">
    <source>
        <dbReference type="ARBA" id="ARBA00022900"/>
    </source>
</evidence>
<dbReference type="CDD" id="cd02897">
    <property type="entry name" value="A2M_2"/>
    <property type="match status" value="1"/>
</dbReference>
<dbReference type="PANTHER" id="PTHR11412:SF171">
    <property type="entry name" value="PREGNANCY ZONE PROTEIN-LIKE PROTEIN"/>
    <property type="match status" value="1"/>
</dbReference>
<evidence type="ECO:0000256" key="3">
    <source>
        <dbReference type="ARBA" id="ARBA00022729"/>
    </source>
</evidence>